<keyword evidence="4" id="KW-1133">Transmembrane helix</keyword>
<comment type="caution">
    <text evidence="6">The sequence shown here is derived from an EMBL/GenBank/DDBJ whole genome shotgun (WGS) entry which is preliminary data.</text>
</comment>
<dbReference type="SMART" id="SM00248">
    <property type="entry name" value="ANK"/>
    <property type="match status" value="12"/>
</dbReference>
<dbReference type="Gene3D" id="3.40.50.300">
    <property type="entry name" value="P-loop containing nucleotide triphosphate hydrolases"/>
    <property type="match status" value="1"/>
</dbReference>
<feature type="repeat" description="ANK" evidence="3">
    <location>
        <begin position="644"/>
        <end position="676"/>
    </location>
</feature>
<evidence type="ECO:0000256" key="2">
    <source>
        <dbReference type="ARBA" id="ARBA00023043"/>
    </source>
</evidence>
<dbReference type="OrthoDB" id="194358at2759"/>
<dbReference type="PROSITE" id="PS50297">
    <property type="entry name" value="ANK_REP_REGION"/>
    <property type="match status" value="2"/>
</dbReference>
<keyword evidence="1" id="KW-0677">Repeat</keyword>
<dbReference type="EMBL" id="CAJVOS010000027">
    <property type="protein sequence ID" value="CAG8117369.1"/>
    <property type="molecule type" value="Genomic_DNA"/>
</dbReference>
<gene>
    <name evidence="6" type="ORF">POLS_LOCUS5132</name>
</gene>
<dbReference type="SUPFAM" id="SSF48403">
    <property type="entry name" value="Ankyrin repeat"/>
    <property type="match status" value="2"/>
</dbReference>
<keyword evidence="7" id="KW-1185">Reference proteome</keyword>
<protein>
    <recommendedName>
        <fullName evidence="5">Nephrocystin 3-like N-terminal domain-containing protein</fullName>
    </recommendedName>
</protein>
<dbReference type="InterPro" id="IPR002110">
    <property type="entry name" value="Ankyrin_rpt"/>
</dbReference>
<evidence type="ECO:0000313" key="6">
    <source>
        <dbReference type="EMBL" id="CAG8117369.1"/>
    </source>
</evidence>
<feature type="repeat" description="ANK" evidence="3">
    <location>
        <begin position="775"/>
        <end position="807"/>
    </location>
</feature>
<name>A0A9W4HT20_PENOL</name>
<keyword evidence="4" id="KW-0812">Transmembrane</keyword>
<dbReference type="PRINTS" id="PR01415">
    <property type="entry name" value="ANKYRIN"/>
</dbReference>
<feature type="repeat" description="ANK" evidence="3">
    <location>
        <begin position="978"/>
        <end position="1011"/>
    </location>
</feature>
<dbReference type="InterPro" id="IPR027417">
    <property type="entry name" value="P-loop_NTPase"/>
</dbReference>
<keyword evidence="4" id="KW-0472">Membrane</keyword>
<evidence type="ECO:0000259" key="5">
    <source>
        <dbReference type="Pfam" id="PF24883"/>
    </source>
</evidence>
<proteinExistence type="predicted"/>
<feature type="domain" description="Nephrocystin 3-like N-terminal" evidence="5">
    <location>
        <begin position="28"/>
        <end position="211"/>
    </location>
</feature>
<evidence type="ECO:0000256" key="3">
    <source>
        <dbReference type="PROSITE-ProRule" id="PRU00023"/>
    </source>
</evidence>
<feature type="repeat" description="ANK" evidence="3">
    <location>
        <begin position="579"/>
        <end position="611"/>
    </location>
</feature>
<dbReference type="InterPro" id="IPR056884">
    <property type="entry name" value="NPHP3-like_N"/>
</dbReference>
<feature type="transmembrane region" description="Helical" evidence="4">
    <location>
        <begin position="1213"/>
        <end position="1236"/>
    </location>
</feature>
<dbReference type="Pfam" id="PF24883">
    <property type="entry name" value="NPHP3_N"/>
    <property type="match status" value="1"/>
</dbReference>
<sequence>MVMAGVLRSLSFPQMLDRRDNIAPAHTDTCRWILDLDDFKNWTLQPRGLLWIKGKPGAGKSTLMAFLYNQLNESQELQQPPAKDRGIQLDFFFSARGTELQHTPLGILRSVLNQLYDSDETVRPPVRKIFEDRRRKYGYGDNHWEWTQVKLEELLADTVLESARKQQVMIFVDALDEAGAQSARHVATYFHRLTGRADKMEAAVKICISCRHYPIASDAQAVNIIVEAHNRGDIASYIEDAFVGIATKENQKELSDLTQHLIRQADGVFQWIHLLVPSIKQKIVDCESFDHIYSWLREVPAGLEEIYVYIINHVIEKQNLKQSLLLFQWVCLAERPLSVKGIRYALATENVLISLSPAPVSRVSTCPESLESTRDFIDNDDRMKTRIKALSGGLVEVVTSRTDDDIVQVVHQSVNDFLRKLGLEIISSHITAETPRPDDGEIVLQSQAILYRSCLISVAIFAQFWDPINDPIDEPGSFAVEVGQNDKFFSYAIGYVFTHAKKAARSRMGILKNEVGFLRSVVEYWIRMTKWNRYRIIDHSLEFESGSVLLHVAAAHDLVDILESLLLEGAENIDTTDYQGNTALHLAAQTGHIRASKILCERGANCEAKNQDGGTPLTGAAVHGNLELFEWLLHQQAVTGMCRNKDDALQVAAKGGHNKIVRILLDVHADVNAQGGPYGTCLQAAALMGQTETVQILLNTHADVNAQGGHYGTCLQAAALRYSKTVRILLDAHADVNAQGGFYGTCLQAAALMGQPETVQILLNTHADVNAQGGHYGTCLQAAAFRGHEETVRILLDAHADVNAQGGFYGTCLQAAASRGHSETVRILLDAHADVNAQGGRYGNALQAATVNGQTEIVRMLLAAQADVNAKGGKYENAIQAAVLEGQTNVLRILLDISVDLNAQGGKYQSAIMDALSARCPDNNQFSITAGKSPLPLDGLDRNPLHIAVSGRQAGLERINTISNFPFFKSALDNRDKLLRTPLHAAIYQGRLPSCAIKLLSLGADPTVLDGYGRNIVDWIQEDRYWMSRIQLHCPQTLPTPHETQYLKAGQSVLGLAETILNSLPTVQWPLVQQLGHFVLFLNDDDRATYLFQLHLSRKSGVFRLECFECESYIDSAIFVCRRCPNNTLCSSCSRTSYMRQLHCFNHEQLKIDSLPGESRNSTSTSEQLRTFLKVLMDDYTAKNAEESENFSLKDPPISSARGNTLLPSSKTVFGPAMIVCTVLLGICCVWFRYVYQ</sequence>
<reference evidence="6" key="1">
    <citation type="submission" date="2021-07" db="EMBL/GenBank/DDBJ databases">
        <authorList>
            <person name="Branca A.L. A."/>
        </authorList>
    </citation>
    <scope>NUCLEOTIDE SEQUENCE</scope>
</reference>
<evidence type="ECO:0000313" key="7">
    <source>
        <dbReference type="Proteomes" id="UP001153618"/>
    </source>
</evidence>
<dbReference type="SUPFAM" id="SSF52540">
    <property type="entry name" value="P-loop containing nucleoside triphosphate hydrolases"/>
    <property type="match status" value="1"/>
</dbReference>
<accession>A0A9W4HT20</accession>
<dbReference type="PANTHER" id="PTHR24198:SF165">
    <property type="entry name" value="ANKYRIN REPEAT-CONTAINING PROTEIN-RELATED"/>
    <property type="match status" value="1"/>
</dbReference>
<feature type="repeat" description="ANK" evidence="3">
    <location>
        <begin position="841"/>
        <end position="873"/>
    </location>
</feature>
<evidence type="ECO:0000256" key="1">
    <source>
        <dbReference type="ARBA" id="ARBA00022737"/>
    </source>
</evidence>
<feature type="repeat" description="ANK" evidence="3">
    <location>
        <begin position="811"/>
        <end position="840"/>
    </location>
</feature>
<dbReference type="Proteomes" id="UP001153618">
    <property type="component" value="Unassembled WGS sequence"/>
</dbReference>
<dbReference type="PANTHER" id="PTHR24198">
    <property type="entry name" value="ANKYRIN REPEAT AND PROTEIN KINASE DOMAIN-CONTAINING PROTEIN"/>
    <property type="match status" value="1"/>
</dbReference>
<dbReference type="PROSITE" id="PS50088">
    <property type="entry name" value="ANK_REPEAT"/>
    <property type="match status" value="6"/>
</dbReference>
<organism evidence="6 7">
    <name type="scientific">Penicillium olsonii</name>
    <dbReference type="NCBI Taxonomy" id="99116"/>
    <lineage>
        <taxon>Eukaryota</taxon>
        <taxon>Fungi</taxon>
        <taxon>Dikarya</taxon>
        <taxon>Ascomycota</taxon>
        <taxon>Pezizomycotina</taxon>
        <taxon>Eurotiomycetes</taxon>
        <taxon>Eurotiomycetidae</taxon>
        <taxon>Eurotiales</taxon>
        <taxon>Aspergillaceae</taxon>
        <taxon>Penicillium</taxon>
    </lineage>
</organism>
<evidence type="ECO:0000256" key="4">
    <source>
        <dbReference type="SAM" id="Phobius"/>
    </source>
</evidence>
<keyword evidence="2 3" id="KW-0040">ANK repeat</keyword>
<dbReference type="Gene3D" id="1.25.40.20">
    <property type="entry name" value="Ankyrin repeat-containing domain"/>
    <property type="match status" value="4"/>
</dbReference>
<dbReference type="InterPro" id="IPR036770">
    <property type="entry name" value="Ankyrin_rpt-contain_sf"/>
</dbReference>
<dbReference type="AlphaFoldDB" id="A0A9W4HT20"/>
<dbReference type="Pfam" id="PF12796">
    <property type="entry name" value="Ank_2"/>
    <property type="match status" value="2"/>
</dbReference>
<dbReference type="Pfam" id="PF00023">
    <property type="entry name" value="Ank"/>
    <property type="match status" value="4"/>
</dbReference>